<feature type="region of interest" description="Disordered" evidence="4">
    <location>
        <begin position="30"/>
        <end position="50"/>
    </location>
</feature>
<proteinExistence type="inferred from homology"/>
<dbReference type="Proteomes" id="UP001611263">
    <property type="component" value="Unassembled WGS sequence"/>
</dbReference>
<evidence type="ECO:0000313" key="7">
    <source>
        <dbReference type="Proteomes" id="UP001611263"/>
    </source>
</evidence>
<reference evidence="6 7" key="1">
    <citation type="submission" date="2024-10" db="EMBL/GenBank/DDBJ databases">
        <title>The Natural Products Discovery Center: Release of the First 8490 Sequenced Strains for Exploring Actinobacteria Biosynthetic Diversity.</title>
        <authorList>
            <person name="Kalkreuter E."/>
            <person name="Kautsar S.A."/>
            <person name="Yang D."/>
            <person name="Bader C.D."/>
            <person name="Teijaro C.N."/>
            <person name="Fluegel L."/>
            <person name="Davis C.M."/>
            <person name="Simpson J.R."/>
            <person name="Lauterbach L."/>
            <person name="Steele A.D."/>
            <person name="Gui C."/>
            <person name="Meng S."/>
            <person name="Li G."/>
            <person name="Viehrig K."/>
            <person name="Ye F."/>
            <person name="Su P."/>
            <person name="Kiefer A.F."/>
            <person name="Nichols A."/>
            <person name="Cepeda A.J."/>
            <person name="Yan W."/>
            <person name="Fan B."/>
            <person name="Jiang Y."/>
            <person name="Adhikari A."/>
            <person name="Zheng C.-J."/>
            <person name="Schuster L."/>
            <person name="Cowan T.M."/>
            <person name="Smanski M.J."/>
            <person name="Chevrette M.G."/>
            <person name="De Carvalho L.P.S."/>
            <person name="Shen B."/>
        </authorList>
    </citation>
    <scope>NUCLEOTIDE SEQUENCE [LARGE SCALE GENOMIC DNA]</scope>
    <source>
        <strain evidence="6 7">NPDC020568</strain>
    </source>
</reference>
<comment type="caution">
    <text evidence="6">The sequence shown here is derived from an EMBL/GenBank/DDBJ whole genome shotgun (WGS) entry which is preliminary data.</text>
</comment>
<protein>
    <submittedName>
        <fullName evidence="6">NUDIX domain-containing protein</fullName>
    </submittedName>
</protein>
<feature type="domain" description="Nudix hydrolase" evidence="5">
    <location>
        <begin position="57"/>
        <end position="195"/>
    </location>
</feature>
<evidence type="ECO:0000259" key="5">
    <source>
        <dbReference type="PROSITE" id="PS51462"/>
    </source>
</evidence>
<dbReference type="InterPro" id="IPR020476">
    <property type="entry name" value="Nudix_hydrolase"/>
</dbReference>
<dbReference type="PROSITE" id="PS51462">
    <property type="entry name" value="NUDIX"/>
    <property type="match status" value="1"/>
</dbReference>
<comment type="similarity">
    <text evidence="1 3">Belongs to the Nudix hydrolase family.</text>
</comment>
<accession>A0ABW7TRD1</accession>
<gene>
    <name evidence="6" type="ORF">ACH4WX_16535</name>
</gene>
<name>A0ABW7TRD1_9NOCA</name>
<keyword evidence="2 3" id="KW-0378">Hydrolase</keyword>
<dbReference type="CDD" id="cd04663">
    <property type="entry name" value="NUDIX_Hydrolase"/>
    <property type="match status" value="1"/>
</dbReference>
<dbReference type="RefSeq" id="WP_231508258.1">
    <property type="nucleotide sequence ID" value="NZ_JBIRUQ010000003.1"/>
</dbReference>
<evidence type="ECO:0000313" key="6">
    <source>
        <dbReference type="EMBL" id="MFI1462324.1"/>
    </source>
</evidence>
<dbReference type="PRINTS" id="PR00502">
    <property type="entry name" value="NUDIXFAMILY"/>
</dbReference>
<dbReference type="InterPro" id="IPR020084">
    <property type="entry name" value="NUDIX_hydrolase_CS"/>
</dbReference>
<organism evidence="6 7">
    <name type="scientific">Nocardia carnea</name>
    <dbReference type="NCBI Taxonomy" id="37328"/>
    <lineage>
        <taxon>Bacteria</taxon>
        <taxon>Bacillati</taxon>
        <taxon>Actinomycetota</taxon>
        <taxon>Actinomycetes</taxon>
        <taxon>Mycobacteriales</taxon>
        <taxon>Nocardiaceae</taxon>
        <taxon>Nocardia</taxon>
    </lineage>
</organism>
<dbReference type="GeneID" id="93505738"/>
<keyword evidence="7" id="KW-1185">Reference proteome</keyword>
<dbReference type="Gene3D" id="3.90.79.10">
    <property type="entry name" value="Nucleoside Triphosphate Pyrophosphohydrolase"/>
    <property type="match status" value="1"/>
</dbReference>
<dbReference type="SUPFAM" id="SSF55811">
    <property type="entry name" value="Nudix"/>
    <property type="match status" value="1"/>
</dbReference>
<evidence type="ECO:0000256" key="3">
    <source>
        <dbReference type="RuleBase" id="RU003476"/>
    </source>
</evidence>
<evidence type="ECO:0000256" key="2">
    <source>
        <dbReference type="ARBA" id="ARBA00022801"/>
    </source>
</evidence>
<dbReference type="InterPro" id="IPR000086">
    <property type="entry name" value="NUDIX_hydrolase_dom"/>
</dbReference>
<sequence>MLPRTVVEQRGQSRCAKRICGELLSGSGNHNLEGARSRLRSPGYTTRLGHDGEMEQPRIRVAAYVVRRRAVPELLVFDHVGLPEAGTQIPAGGVQPGEDLEQAVLREVAEETGLSDVRVINRIAVDHRPHPRTRHPRRTTFFRLDAGTDTLDAWTHRVAGTGDDHGLKFACHFVALPLEKPLADKQDAWLDHLSS</sequence>
<dbReference type="InterPro" id="IPR015797">
    <property type="entry name" value="NUDIX_hydrolase-like_dom_sf"/>
</dbReference>
<dbReference type="Pfam" id="PF00293">
    <property type="entry name" value="NUDIX"/>
    <property type="match status" value="1"/>
</dbReference>
<dbReference type="EMBL" id="JBIRUQ010000003">
    <property type="protein sequence ID" value="MFI1462324.1"/>
    <property type="molecule type" value="Genomic_DNA"/>
</dbReference>
<evidence type="ECO:0000256" key="4">
    <source>
        <dbReference type="SAM" id="MobiDB-lite"/>
    </source>
</evidence>
<evidence type="ECO:0000256" key="1">
    <source>
        <dbReference type="ARBA" id="ARBA00005582"/>
    </source>
</evidence>
<dbReference type="PROSITE" id="PS00893">
    <property type="entry name" value="NUDIX_BOX"/>
    <property type="match status" value="1"/>
</dbReference>